<dbReference type="PROSITE" id="PS00716">
    <property type="entry name" value="SIGMA70_2"/>
    <property type="match status" value="1"/>
</dbReference>
<keyword evidence="5 7" id="KW-0238">DNA-binding</keyword>
<dbReference type="EMBL" id="JACRYT010000006">
    <property type="protein sequence ID" value="MBC6679650.1"/>
    <property type="molecule type" value="Genomic_DNA"/>
</dbReference>
<dbReference type="GO" id="GO:0006352">
    <property type="term" value="P:DNA-templated transcription initiation"/>
    <property type="evidence" value="ECO:0007669"/>
    <property type="project" value="InterPro"/>
</dbReference>
<dbReference type="Pfam" id="PF04545">
    <property type="entry name" value="Sigma70_r4"/>
    <property type="match status" value="1"/>
</dbReference>
<dbReference type="Proteomes" id="UP000602647">
    <property type="component" value="Unassembled WGS sequence"/>
</dbReference>
<dbReference type="GO" id="GO:0030435">
    <property type="term" value="P:sporulation resulting in formation of a cellular spore"/>
    <property type="evidence" value="ECO:0007669"/>
    <property type="project" value="UniProtKB-KW"/>
</dbReference>
<dbReference type="PRINTS" id="PR00046">
    <property type="entry name" value="SIGMA70FCT"/>
</dbReference>
<dbReference type="PROSITE" id="PS00715">
    <property type="entry name" value="SIGMA70_1"/>
    <property type="match status" value="1"/>
</dbReference>
<dbReference type="PROSITE" id="PS50943">
    <property type="entry name" value="HTH_CROC1"/>
    <property type="match status" value="1"/>
</dbReference>
<comment type="function">
    <text evidence="7">Sigma factors are initiation factors that promote the attachment of RNA polymerase to specific initiation sites and are then released.</text>
</comment>
<dbReference type="NCBIfam" id="TIGR02937">
    <property type="entry name" value="sigma70-ECF"/>
    <property type="match status" value="1"/>
</dbReference>
<dbReference type="AlphaFoldDB" id="A0A923NKL7"/>
<dbReference type="SUPFAM" id="SSF88659">
    <property type="entry name" value="Sigma3 and sigma4 domains of RNA polymerase sigma factors"/>
    <property type="match status" value="2"/>
</dbReference>
<evidence type="ECO:0000256" key="3">
    <source>
        <dbReference type="ARBA" id="ARBA00023015"/>
    </source>
</evidence>
<evidence type="ECO:0000313" key="10">
    <source>
        <dbReference type="Proteomes" id="UP000602647"/>
    </source>
</evidence>
<evidence type="ECO:0000259" key="8">
    <source>
        <dbReference type="PROSITE" id="PS50943"/>
    </source>
</evidence>
<keyword evidence="2" id="KW-0749">Sporulation</keyword>
<dbReference type="CDD" id="cd06171">
    <property type="entry name" value="Sigma70_r4"/>
    <property type="match status" value="1"/>
</dbReference>
<dbReference type="InterPro" id="IPR007630">
    <property type="entry name" value="RNA_pol_sigma70_r4"/>
</dbReference>
<keyword evidence="4 7" id="KW-0731">Sigma factor</keyword>
<dbReference type="InterPro" id="IPR013325">
    <property type="entry name" value="RNA_pol_sigma_r2"/>
</dbReference>
<keyword evidence="6 7" id="KW-0804">Transcription</keyword>
<evidence type="ECO:0000256" key="6">
    <source>
        <dbReference type="ARBA" id="ARBA00023163"/>
    </source>
</evidence>
<dbReference type="Gene3D" id="1.20.140.160">
    <property type="match status" value="1"/>
</dbReference>
<evidence type="ECO:0000256" key="5">
    <source>
        <dbReference type="ARBA" id="ARBA00023125"/>
    </source>
</evidence>
<comment type="caution">
    <text evidence="9">The sequence shown here is derived from an EMBL/GenBank/DDBJ whole genome shotgun (WGS) entry which is preliminary data.</text>
</comment>
<organism evidence="9 10">
    <name type="scientific">Zhenpiania hominis</name>
    <dbReference type="NCBI Taxonomy" id="2763644"/>
    <lineage>
        <taxon>Bacteria</taxon>
        <taxon>Bacillati</taxon>
        <taxon>Bacillota</taxon>
        <taxon>Clostridia</taxon>
        <taxon>Peptostreptococcales</taxon>
        <taxon>Anaerovoracaceae</taxon>
        <taxon>Zhenpiania</taxon>
    </lineage>
</organism>
<name>A0A923NKL7_9FIRM</name>
<dbReference type="InterPro" id="IPR007627">
    <property type="entry name" value="RNA_pol_sigma70_r2"/>
</dbReference>
<evidence type="ECO:0000256" key="1">
    <source>
        <dbReference type="ARBA" id="ARBA00007788"/>
    </source>
</evidence>
<dbReference type="SUPFAM" id="SSF88946">
    <property type="entry name" value="Sigma2 domain of RNA polymerase sigma factors"/>
    <property type="match status" value="1"/>
</dbReference>
<evidence type="ECO:0000256" key="7">
    <source>
        <dbReference type="RuleBase" id="RU362124"/>
    </source>
</evidence>
<evidence type="ECO:0000256" key="2">
    <source>
        <dbReference type="ARBA" id="ARBA00022969"/>
    </source>
</evidence>
<dbReference type="InterPro" id="IPR000943">
    <property type="entry name" value="RNA_pol_sigma70"/>
</dbReference>
<dbReference type="GO" id="GO:0016987">
    <property type="term" value="F:sigma factor activity"/>
    <property type="evidence" value="ECO:0007669"/>
    <property type="project" value="UniProtKB-KW"/>
</dbReference>
<comment type="similarity">
    <text evidence="1 7">Belongs to the sigma-70 factor family.</text>
</comment>
<accession>A0A923NKL7</accession>
<dbReference type="PANTHER" id="PTHR30385:SF4">
    <property type="entry name" value="RNA POLYMERASE SIGMA-E FACTOR"/>
    <property type="match status" value="1"/>
</dbReference>
<dbReference type="InterPro" id="IPR013324">
    <property type="entry name" value="RNA_pol_sigma_r3/r4-like"/>
</dbReference>
<dbReference type="Gene3D" id="1.20.120.1810">
    <property type="match status" value="1"/>
</dbReference>
<reference evidence="9" key="1">
    <citation type="submission" date="2020-08" db="EMBL/GenBank/DDBJ databases">
        <title>Genome public.</title>
        <authorList>
            <person name="Liu C."/>
            <person name="Sun Q."/>
        </authorList>
    </citation>
    <scope>NUCLEOTIDE SEQUENCE</scope>
    <source>
        <strain evidence="9">BX12</strain>
    </source>
</reference>
<keyword evidence="10" id="KW-1185">Reference proteome</keyword>
<evidence type="ECO:0000256" key="4">
    <source>
        <dbReference type="ARBA" id="ARBA00023082"/>
    </source>
</evidence>
<gene>
    <name evidence="9" type="ORF">H9L42_07405</name>
</gene>
<dbReference type="Pfam" id="PF04542">
    <property type="entry name" value="Sigma70_r2"/>
    <property type="match status" value="1"/>
</dbReference>
<dbReference type="InterPro" id="IPR014284">
    <property type="entry name" value="RNA_pol_sigma-70_dom"/>
</dbReference>
<evidence type="ECO:0000313" key="9">
    <source>
        <dbReference type="EMBL" id="MBC6679650.1"/>
    </source>
</evidence>
<sequence length="249" mass="28742">MSAMASKYVPVKKEDTYALIQRAQQGDRQACEQIVSQNTGLVKNLALKFAGSGYELEDLLQIGFMGLLKAIERFDMSFDVMFSTYAVPMILGEIKRYIRDDGKLKVSRQMKTDIRNLKRIKEEYYYKNGTWPKLSYLAREMEVPVEKVLEILDAAEALSNVESLDNSEISEGYREKKVSHISEEDRNIELIDLKMVIGSLSERERQVIVLRYFKDMTQQQIAGKMGISQVQVSRIEKKVLKSMREKMVE</sequence>
<protein>
    <recommendedName>
        <fullName evidence="7">RNA polymerase sigma factor</fullName>
    </recommendedName>
</protein>
<keyword evidence="3 7" id="KW-0805">Transcription regulation</keyword>
<dbReference type="PANTHER" id="PTHR30385">
    <property type="entry name" value="SIGMA FACTOR F FLAGELLAR"/>
    <property type="match status" value="1"/>
</dbReference>
<dbReference type="GO" id="GO:0003677">
    <property type="term" value="F:DNA binding"/>
    <property type="evidence" value="ECO:0007669"/>
    <property type="project" value="UniProtKB-KW"/>
</dbReference>
<feature type="domain" description="HTH cro/C1-type" evidence="8">
    <location>
        <begin position="214"/>
        <end position="237"/>
    </location>
</feature>
<proteinExistence type="inferred from homology"/>
<dbReference type="InterPro" id="IPR001387">
    <property type="entry name" value="Cro/C1-type_HTH"/>
</dbReference>